<dbReference type="PANTHER" id="PTHR45901">
    <property type="entry name" value="PROTEIN CBG12474"/>
    <property type="match status" value="1"/>
</dbReference>
<dbReference type="InterPro" id="IPR052970">
    <property type="entry name" value="Inner_ear_hair_cell_LOXHD"/>
</dbReference>
<gene>
    <name evidence="4" type="ORF">A3Q56_08658</name>
</gene>
<feature type="domain" description="PLAT" evidence="3">
    <location>
        <begin position="61"/>
        <end position="129"/>
    </location>
</feature>
<evidence type="ECO:0000313" key="5">
    <source>
        <dbReference type="Proteomes" id="UP000078046"/>
    </source>
</evidence>
<organism evidence="4 5">
    <name type="scientific">Intoshia linei</name>
    <dbReference type="NCBI Taxonomy" id="1819745"/>
    <lineage>
        <taxon>Eukaryota</taxon>
        <taxon>Metazoa</taxon>
        <taxon>Spiralia</taxon>
        <taxon>Lophotrochozoa</taxon>
        <taxon>Mesozoa</taxon>
        <taxon>Orthonectida</taxon>
        <taxon>Rhopaluridae</taxon>
        <taxon>Intoshia</taxon>
    </lineage>
</organism>
<keyword evidence="2" id="KW-0732">Signal</keyword>
<dbReference type="Pfam" id="PF01477">
    <property type="entry name" value="PLAT"/>
    <property type="match status" value="1"/>
</dbReference>
<feature type="chain" id="PRO_5008056638" description="PLAT domain-containing protein" evidence="2">
    <location>
        <begin position="24"/>
        <end position="129"/>
    </location>
</feature>
<evidence type="ECO:0000256" key="1">
    <source>
        <dbReference type="PROSITE-ProRule" id="PRU00152"/>
    </source>
</evidence>
<protein>
    <recommendedName>
        <fullName evidence="3">PLAT domain-containing protein</fullName>
    </recommendedName>
</protein>
<evidence type="ECO:0000256" key="2">
    <source>
        <dbReference type="SAM" id="SignalP"/>
    </source>
</evidence>
<evidence type="ECO:0000313" key="4">
    <source>
        <dbReference type="EMBL" id="OAF63637.1"/>
    </source>
</evidence>
<dbReference type="PANTHER" id="PTHR45901:SF3">
    <property type="entry name" value="LIPOXYGENASE HOMOLOGY DOMAIN-CONTAINING PROTEIN 1"/>
    <property type="match status" value="1"/>
</dbReference>
<evidence type="ECO:0000259" key="3">
    <source>
        <dbReference type="PROSITE" id="PS50095"/>
    </source>
</evidence>
<dbReference type="AlphaFoldDB" id="A0A177ANK5"/>
<dbReference type="Gene3D" id="2.40.180.10">
    <property type="entry name" value="Catalase core domain"/>
    <property type="match status" value="1"/>
</dbReference>
<dbReference type="PROSITE" id="PS50095">
    <property type="entry name" value="PLAT"/>
    <property type="match status" value="1"/>
</dbReference>
<reference evidence="4 5" key="1">
    <citation type="submission" date="2016-04" db="EMBL/GenBank/DDBJ databases">
        <title>The genome of Intoshia linei affirms orthonectids as highly simplified spiralians.</title>
        <authorList>
            <person name="Mikhailov K.V."/>
            <person name="Slusarev G.S."/>
            <person name="Nikitin M.A."/>
            <person name="Logacheva M.D."/>
            <person name="Penin A."/>
            <person name="Aleoshin V."/>
            <person name="Panchin Y.V."/>
        </authorList>
    </citation>
    <scope>NUCLEOTIDE SEQUENCE [LARGE SCALE GENOMIC DNA]</scope>
    <source>
        <strain evidence="4">Intl2013</strain>
        <tissue evidence="4">Whole animal</tissue>
    </source>
</reference>
<dbReference type="InterPro" id="IPR036392">
    <property type="entry name" value="PLAT/LH2_dom_sf"/>
</dbReference>
<sequence length="129" mass="14608">MSSVKYFILLAVLTLSVIFPCHRWISNKIGYKQICIELIPTDEKAAKRKDSLTFERKNILTTYLIKVATGNVWGAGTDANIHIVLYGTKDDSGIINLKNSETHKNKFERGTIDKFSVELYEIGSIEKIL</sequence>
<accession>A0A177ANK5</accession>
<comment type="caution">
    <text evidence="1">Lacks conserved residue(s) required for the propagation of feature annotation.</text>
</comment>
<proteinExistence type="predicted"/>
<feature type="signal peptide" evidence="2">
    <location>
        <begin position="1"/>
        <end position="23"/>
    </location>
</feature>
<dbReference type="Proteomes" id="UP000078046">
    <property type="component" value="Unassembled WGS sequence"/>
</dbReference>
<keyword evidence="5" id="KW-1185">Reference proteome</keyword>
<comment type="caution">
    <text evidence="4">The sequence shown here is derived from an EMBL/GenBank/DDBJ whole genome shotgun (WGS) entry which is preliminary data.</text>
</comment>
<dbReference type="OrthoDB" id="5322100at2759"/>
<name>A0A177ANK5_9BILA</name>
<dbReference type="EMBL" id="LWCA01002933">
    <property type="protein sequence ID" value="OAF63637.1"/>
    <property type="molecule type" value="Genomic_DNA"/>
</dbReference>
<dbReference type="InterPro" id="IPR001024">
    <property type="entry name" value="PLAT/LH2_dom"/>
</dbReference>
<dbReference type="SUPFAM" id="SSF49723">
    <property type="entry name" value="Lipase/lipooxygenase domain (PLAT/LH2 domain)"/>
    <property type="match status" value="1"/>
</dbReference>